<dbReference type="InterPro" id="IPR025997">
    <property type="entry name" value="SBP_2_dom"/>
</dbReference>
<dbReference type="Gene3D" id="1.10.260.40">
    <property type="entry name" value="lambda repressor-like DNA-binding domains"/>
    <property type="match status" value="1"/>
</dbReference>
<reference evidence="5" key="1">
    <citation type="submission" date="2021-08" db="EMBL/GenBank/DDBJ databases">
        <title>Prevotella lacticifex sp. nov., isolated from rumen of cow.</title>
        <authorList>
            <person name="Shinkai T."/>
            <person name="Ikeyama N."/>
            <person name="Kumagai M."/>
            <person name="Ohmori H."/>
            <person name="Sakamoto M."/>
            <person name="Ohkuma M."/>
            <person name="Mitsumori M."/>
        </authorList>
    </citation>
    <scope>NUCLEOTIDE SEQUENCE</scope>
    <source>
        <strain evidence="5">JCM 8259</strain>
    </source>
</reference>
<dbReference type="SUPFAM" id="SSF47413">
    <property type="entry name" value="lambda repressor-like DNA-binding domains"/>
    <property type="match status" value="1"/>
</dbReference>
<evidence type="ECO:0000256" key="1">
    <source>
        <dbReference type="ARBA" id="ARBA00023015"/>
    </source>
</evidence>
<dbReference type="PANTHER" id="PTHR30146:SF144">
    <property type="entry name" value="LACI-FAMILY TRANSCRIPTION REGULATOR"/>
    <property type="match status" value="1"/>
</dbReference>
<dbReference type="Pfam" id="PF13407">
    <property type="entry name" value="Peripla_BP_4"/>
    <property type="match status" value="1"/>
</dbReference>
<dbReference type="PROSITE" id="PS00356">
    <property type="entry name" value="HTH_LACI_1"/>
    <property type="match status" value="1"/>
</dbReference>
<protein>
    <submittedName>
        <fullName evidence="5">Transcriptional regulator</fullName>
    </submittedName>
</protein>
<dbReference type="GO" id="GO:0003700">
    <property type="term" value="F:DNA-binding transcription factor activity"/>
    <property type="evidence" value="ECO:0007669"/>
    <property type="project" value="TreeGrafter"/>
</dbReference>
<dbReference type="GO" id="GO:0000976">
    <property type="term" value="F:transcription cis-regulatory region binding"/>
    <property type="evidence" value="ECO:0007669"/>
    <property type="project" value="TreeGrafter"/>
</dbReference>
<dbReference type="InterPro" id="IPR010982">
    <property type="entry name" value="Lambda_DNA-bd_dom_sf"/>
</dbReference>
<organism evidence="5 6">
    <name type="scientific">Xylanibacter ruminicola</name>
    <name type="common">Prevotella ruminicola</name>
    <dbReference type="NCBI Taxonomy" id="839"/>
    <lineage>
        <taxon>Bacteria</taxon>
        <taxon>Pseudomonadati</taxon>
        <taxon>Bacteroidota</taxon>
        <taxon>Bacteroidia</taxon>
        <taxon>Bacteroidales</taxon>
        <taxon>Prevotellaceae</taxon>
        <taxon>Xylanibacter</taxon>
    </lineage>
</organism>
<dbReference type="Proteomes" id="UP000887097">
    <property type="component" value="Unassembled WGS sequence"/>
</dbReference>
<dbReference type="CDD" id="cd06307">
    <property type="entry name" value="PBP1_sugar_binding"/>
    <property type="match status" value="1"/>
</dbReference>
<sequence>MTKKFGKSEIICTFAQKSEIMAKENITIKDIAARAGVSTGTVDRVLHNRPNVSKAALEKVNKALEEMDYRPNMYASALAYNKEYTFYCVLPKHEQEAYWDEIEEGAMACTEFRRDFGSKLKFIYYERFNPPAFTKMVRELFTAKIDGVIIVPATLEQTARFTEKLIERNIPYVLLDSYMPDLKPLSFFGQDSFASGYFAAKMLMLIANKEKEIALMKQTRDGIVGSKQQANRETGFRHYMVDHFPKIKITEVDLPLDEDHKDYDGILEKFFSTHPHVHHCITFNSKAHIVGEFLQKSNRRNVQIMGYDMVAKNEECVRKGSISFLIAQHAYQQGYASVDALFNAIVMKRAVNPVNYMPIEILTKENVDFYRRTAI</sequence>
<evidence type="ECO:0000259" key="4">
    <source>
        <dbReference type="PROSITE" id="PS50932"/>
    </source>
</evidence>
<dbReference type="InterPro" id="IPR028082">
    <property type="entry name" value="Peripla_BP_I"/>
</dbReference>
<feature type="domain" description="HTH lacI-type" evidence="4">
    <location>
        <begin position="26"/>
        <end position="80"/>
    </location>
</feature>
<dbReference type="CDD" id="cd01392">
    <property type="entry name" value="HTH_LacI"/>
    <property type="match status" value="1"/>
</dbReference>
<evidence type="ECO:0000313" key="6">
    <source>
        <dbReference type="Proteomes" id="UP000887097"/>
    </source>
</evidence>
<evidence type="ECO:0000256" key="2">
    <source>
        <dbReference type="ARBA" id="ARBA00023125"/>
    </source>
</evidence>
<accession>A0AA37I2T7</accession>
<proteinExistence type="predicted"/>
<evidence type="ECO:0000313" key="5">
    <source>
        <dbReference type="EMBL" id="GJG33284.1"/>
    </source>
</evidence>
<dbReference type="SUPFAM" id="SSF53822">
    <property type="entry name" value="Periplasmic binding protein-like I"/>
    <property type="match status" value="1"/>
</dbReference>
<evidence type="ECO:0000256" key="3">
    <source>
        <dbReference type="ARBA" id="ARBA00023163"/>
    </source>
</evidence>
<dbReference type="PANTHER" id="PTHR30146">
    <property type="entry name" value="LACI-RELATED TRANSCRIPTIONAL REPRESSOR"/>
    <property type="match status" value="1"/>
</dbReference>
<dbReference type="EMBL" id="BPTT01000001">
    <property type="protein sequence ID" value="GJG33284.1"/>
    <property type="molecule type" value="Genomic_DNA"/>
</dbReference>
<dbReference type="AlphaFoldDB" id="A0AA37I2T7"/>
<dbReference type="Pfam" id="PF00356">
    <property type="entry name" value="LacI"/>
    <property type="match status" value="1"/>
</dbReference>
<name>A0AA37I2T7_XYLRU</name>
<dbReference type="SMART" id="SM00354">
    <property type="entry name" value="HTH_LACI"/>
    <property type="match status" value="1"/>
</dbReference>
<keyword evidence="2" id="KW-0238">DNA-binding</keyword>
<gene>
    <name evidence="5" type="ORF">PRMUPPPA20_13930</name>
</gene>
<dbReference type="InterPro" id="IPR000843">
    <property type="entry name" value="HTH_LacI"/>
</dbReference>
<comment type="caution">
    <text evidence="5">The sequence shown here is derived from an EMBL/GenBank/DDBJ whole genome shotgun (WGS) entry which is preliminary data.</text>
</comment>
<dbReference type="PROSITE" id="PS50932">
    <property type="entry name" value="HTH_LACI_2"/>
    <property type="match status" value="1"/>
</dbReference>
<keyword evidence="3" id="KW-0804">Transcription</keyword>
<keyword evidence="1" id="KW-0805">Transcription regulation</keyword>
<dbReference type="Gene3D" id="3.40.50.2300">
    <property type="match status" value="2"/>
</dbReference>